<feature type="compositionally biased region" description="Polar residues" evidence="1">
    <location>
        <begin position="495"/>
        <end position="530"/>
    </location>
</feature>
<feature type="compositionally biased region" description="Polar residues" evidence="1">
    <location>
        <begin position="41"/>
        <end position="60"/>
    </location>
</feature>
<feature type="compositionally biased region" description="Basic residues" evidence="1">
    <location>
        <begin position="73"/>
        <end position="83"/>
    </location>
</feature>
<feature type="region of interest" description="Disordered" evidence="1">
    <location>
        <begin position="635"/>
        <end position="688"/>
    </location>
</feature>
<dbReference type="AlphaFoldDB" id="A0A2T3AU55"/>
<feature type="region of interest" description="Disordered" evidence="1">
    <location>
        <begin position="1"/>
        <end position="126"/>
    </location>
</feature>
<feature type="compositionally biased region" description="Low complexity" evidence="1">
    <location>
        <begin position="482"/>
        <end position="494"/>
    </location>
</feature>
<evidence type="ECO:0000256" key="1">
    <source>
        <dbReference type="SAM" id="MobiDB-lite"/>
    </source>
</evidence>
<name>A0A2T3AU55_AMORE</name>
<evidence type="ECO:0000313" key="3">
    <source>
        <dbReference type="Proteomes" id="UP000241818"/>
    </source>
</evidence>
<feature type="compositionally biased region" description="Low complexity" evidence="1">
    <location>
        <begin position="545"/>
        <end position="559"/>
    </location>
</feature>
<dbReference type="RefSeq" id="XP_024718189.1">
    <property type="nucleotide sequence ID" value="XM_024865916.1"/>
</dbReference>
<dbReference type="InParanoid" id="A0A2T3AU55"/>
<dbReference type="Proteomes" id="UP000241818">
    <property type="component" value="Unassembled WGS sequence"/>
</dbReference>
<feature type="compositionally biased region" description="Polar residues" evidence="1">
    <location>
        <begin position="404"/>
        <end position="433"/>
    </location>
</feature>
<dbReference type="GeneID" id="36573997"/>
<feature type="compositionally biased region" description="Basic and acidic residues" evidence="1">
    <location>
        <begin position="679"/>
        <end position="688"/>
    </location>
</feature>
<evidence type="ECO:0000313" key="2">
    <source>
        <dbReference type="EMBL" id="PSS12191.1"/>
    </source>
</evidence>
<gene>
    <name evidence="2" type="ORF">M430DRAFT_29922</name>
</gene>
<feature type="compositionally biased region" description="Polar residues" evidence="1">
    <location>
        <begin position="335"/>
        <end position="377"/>
    </location>
</feature>
<feature type="region of interest" description="Disordered" evidence="1">
    <location>
        <begin position="320"/>
        <end position="436"/>
    </location>
</feature>
<dbReference type="EMBL" id="KZ679015">
    <property type="protein sequence ID" value="PSS12191.1"/>
    <property type="molecule type" value="Genomic_DNA"/>
</dbReference>
<proteinExistence type="predicted"/>
<sequence length="688" mass="74996">MAQAETIDVPTSPLPPSQPAKTSAPSQPHKPDELPIEIVSHTVSSNGSQEQRQTTTNALENQDDEVQFVFSVPRRRKKKRKRLGSSYNLPNASQVSKTPGDAPSGAAPSTSTPSQKARRRSTGMVQQLESCHLSGRIPDSAKSGSLPAITANFQADLTTHPEPACIPSPNMALLPAHSSLLPDLTSWWSKQIPPIQDNDTLEFDWCGMPFADEILKRKHEGEPEEPRPSPAERPQYVQSSVQVNPGFSDPGSSSTVNEGTSDPWSNPSIQDPAEAHIPSATWWPGFLGTPGVHSFIQPQSAYFTAPSSNLNAANHLWRRISRQRSSQSPSSPRSFPNQTWQQQTIQVPASHVPEQSVSPRTKTVQVVRSLDPTQPQHQPSPAATSRSPAVPSSPSRSAMKPNEASLNPNHQGPRQRPHSSSLEFQQIGSTSDRPTPAVEHFRHVHSNPNDILRKPSLYKIPPWPSPQISLHPPQPLITATHSSSSNIRNGISNNARTPIQSLGAQTASSPPVTNGTQTPLGQDMQANSPPSVARLSKSRPTATGQAQVTSSSQIQTSQSTRKHSPNLIVDIAETCQQNFPFAAVAERHKQPIQKVFDTFSAIIQLPLLRSAADHRRHGSLGKRRMKEFRDAKKAMEKAQEQERKRALREEKRAESGDLGMHKKAKKGPGLLKAAILNNAREKEGSAAS</sequence>
<organism evidence="2 3">
    <name type="scientific">Amorphotheca resinae ATCC 22711</name>
    <dbReference type="NCBI Taxonomy" id="857342"/>
    <lineage>
        <taxon>Eukaryota</taxon>
        <taxon>Fungi</taxon>
        <taxon>Dikarya</taxon>
        <taxon>Ascomycota</taxon>
        <taxon>Pezizomycotina</taxon>
        <taxon>Leotiomycetes</taxon>
        <taxon>Helotiales</taxon>
        <taxon>Amorphothecaceae</taxon>
        <taxon>Amorphotheca</taxon>
    </lineage>
</organism>
<accession>A0A2T3AU55</accession>
<dbReference type="OrthoDB" id="3515338at2759"/>
<feature type="compositionally biased region" description="Low complexity" evidence="1">
    <location>
        <begin position="379"/>
        <end position="398"/>
    </location>
</feature>
<reference evidence="2 3" key="1">
    <citation type="journal article" date="2018" name="New Phytol.">
        <title>Comparative genomics and transcriptomics depict ericoid mycorrhizal fungi as versatile saprotrophs and plant mutualists.</title>
        <authorList>
            <person name="Martino E."/>
            <person name="Morin E."/>
            <person name="Grelet G.A."/>
            <person name="Kuo A."/>
            <person name="Kohler A."/>
            <person name="Daghino S."/>
            <person name="Barry K.W."/>
            <person name="Cichocki N."/>
            <person name="Clum A."/>
            <person name="Dockter R.B."/>
            <person name="Hainaut M."/>
            <person name="Kuo R.C."/>
            <person name="LaButti K."/>
            <person name="Lindahl B.D."/>
            <person name="Lindquist E.A."/>
            <person name="Lipzen A."/>
            <person name="Khouja H.R."/>
            <person name="Magnuson J."/>
            <person name="Murat C."/>
            <person name="Ohm R.A."/>
            <person name="Singer S.W."/>
            <person name="Spatafora J.W."/>
            <person name="Wang M."/>
            <person name="Veneault-Fourrey C."/>
            <person name="Henrissat B."/>
            <person name="Grigoriev I.V."/>
            <person name="Martin F.M."/>
            <person name="Perotto S."/>
        </authorList>
    </citation>
    <scope>NUCLEOTIDE SEQUENCE [LARGE SCALE GENOMIC DNA]</scope>
    <source>
        <strain evidence="2 3">ATCC 22711</strain>
    </source>
</reference>
<feature type="region of interest" description="Disordered" evidence="1">
    <location>
        <begin position="464"/>
        <end position="562"/>
    </location>
</feature>
<keyword evidence="3" id="KW-1185">Reference proteome</keyword>
<feature type="compositionally biased region" description="Basic and acidic residues" evidence="1">
    <location>
        <begin position="635"/>
        <end position="655"/>
    </location>
</feature>
<feature type="compositionally biased region" description="Low complexity" evidence="1">
    <location>
        <begin position="323"/>
        <end position="334"/>
    </location>
</feature>
<feature type="region of interest" description="Disordered" evidence="1">
    <location>
        <begin position="219"/>
        <end position="272"/>
    </location>
</feature>
<protein>
    <submittedName>
        <fullName evidence="2">Uncharacterized protein</fullName>
    </submittedName>
</protein>
<feature type="compositionally biased region" description="Low complexity" evidence="1">
    <location>
        <begin position="98"/>
        <end position="114"/>
    </location>
</feature>
<dbReference type="STRING" id="857342.A0A2T3AU55"/>
<feature type="compositionally biased region" description="Polar residues" evidence="1">
    <location>
        <begin position="85"/>
        <end position="97"/>
    </location>
</feature>
<feature type="compositionally biased region" description="Polar residues" evidence="1">
    <location>
        <begin position="236"/>
        <end position="269"/>
    </location>
</feature>